<comment type="subcellular location">
    <subcellularLocation>
        <location evidence="1">Membrane</location>
        <topology evidence="1">Multi-pass membrane protein</topology>
    </subcellularLocation>
</comment>
<proteinExistence type="inferred from homology"/>
<dbReference type="InterPro" id="IPR015892">
    <property type="entry name" value="Carbonic_anhydrase_CS"/>
</dbReference>
<keyword evidence="4 11" id="KW-0812">Transmembrane</keyword>
<dbReference type="InterPro" id="IPR001902">
    <property type="entry name" value="SLC26A/SulP_fam"/>
</dbReference>
<evidence type="ECO:0000256" key="6">
    <source>
        <dbReference type="ARBA" id="ARBA00022989"/>
    </source>
</evidence>
<evidence type="ECO:0000259" key="12">
    <source>
        <dbReference type="Pfam" id="PF00916"/>
    </source>
</evidence>
<feature type="transmembrane region" description="Helical" evidence="11">
    <location>
        <begin position="247"/>
        <end position="270"/>
    </location>
</feature>
<evidence type="ECO:0000256" key="4">
    <source>
        <dbReference type="ARBA" id="ARBA00022692"/>
    </source>
</evidence>
<dbReference type="InterPro" id="IPR036874">
    <property type="entry name" value="Carbonic_anhydrase_sf"/>
</dbReference>
<keyword evidence="14" id="KW-1185">Reference proteome</keyword>
<keyword evidence="8" id="KW-0456">Lyase</keyword>
<feature type="transmembrane region" description="Helical" evidence="11">
    <location>
        <begin position="205"/>
        <end position="227"/>
    </location>
</feature>
<reference evidence="13 14" key="1">
    <citation type="submission" date="2022-06" db="EMBL/GenBank/DDBJ databases">
        <title>Genomic Encyclopedia of Archaeal and Bacterial Type Strains, Phase II (KMG-II): from individual species to whole genera.</title>
        <authorList>
            <person name="Goeker M."/>
        </authorList>
    </citation>
    <scope>NUCLEOTIDE SEQUENCE [LARGE SCALE GENOMIC DNA]</scope>
    <source>
        <strain evidence="13 14">DSM 44255</strain>
    </source>
</reference>
<accession>A0ABT1IJL7</accession>
<dbReference type="SUPFAM" id="SSF53056">
    <property type="entry name" value="beta-carbonic anhydrase, cab"/>
    <property type="match status" value="1"/>
</dbReference>
<feature type="transmembrane region" description="Helical" evidence="11">
    <location>
        <begin position="30"/>
        <end position="50"/>
    </location>
</feature>
<evidence type="ECO:0000256" key="8">
    <source>
        <dbReference type="ARBA" id="ARBA00023239"/>
    </source>
</evidence>
<dbReference type="PROSITE" id="PS00704">
    <property type="entry name" value="PROK_CO2_ANHYDRASE_1"/>
    <property type="match status" value="1"/>
</dbReference>
<feature type="transmembrane region" description="Helical" evidence="11">
    <location>
        <begin position="131"/>
        <end position="153"/>
    </location>
</feature>
<dbReference type="Pfam" id="PF00484">
    <property type="entry name" value="Pro_CA"/>
    <property type="match status" value="1"/>
</dbReference>
<keyword evidence="7 11" id="KW-0472">Membrane</keyword>
<evidence type="ECO:0000313" key="13">
    <source>
        <dbReference type="EMBL" id="MCP2272845.1"/>
    </source>
</evidence>
<dbReference type="EMBL" id="JAMTCO010000014">
    <property type="protein sequence ID" value="MCP2272845.1"/>
    <property type="molecule type" value="Genomic_DNA"/>
</dbReference>
<feature type="transmembrane region" description="Helical" evidence="11">
    <location>
        <begin position="57"/>
        <end position="77"/>
    </location>
</feature>
<feature type="transmembrane region" description="Helical" evidence="11">
    <location>
        <begin position="173"/>
        <end position="193"/>
    </location>
</feature>
<comment type="similarity">
    <text evidence="2">Belongs to the beta-class carbonic anhydrase family.</text>
</comment>
<evidence type="ECO:0000313" key="14">
    <source>
        <dbReference type="Proteomes" id="UP001205185"/>
    </source>
</evidence>
<name>A0ABT1IJL7_9PSEU</name>
<evidence type="ECO:0000256" key="10">
    <source>
        <dbReference type="ARBA" id="ARBA00048348"/>
    </source>
</evidence>
<feature type="domain" description="SLC26A/SulP transporter" evidence="12">
    <location>
        <begin position="29"/>
        <end position="375"/>
    </location>
</feature>
<dbReference type="InterPro" id="IPR001765">
    <property type="entry name" value="Carbonic_anhydrase"/>
</dbReference>
<comment type="caution">
    <text evidence="13">The sequence shown here is derived from an EMBL/GenBank/DDBJ whole genome shotgun (WGS) entry which is preliminary data.</text>
</comment>
<evidence type="ECO:0000256" key="1">
    <source>
        <dbReference type="ARBA" id="ARBA00004141"/>
    </source>
</evidence>
<keyword evidence="5" id="KW-0862">Zinc</keyword>
<evidence type="ECO:0000256" key="3">
    <source>
        <dbReference type="ARBA" id="ARBA00012925"/>
    </source>
</evidence>
<dbReference type="Proteomes" id="UP001205185">
    <property type="component" value="Unassembled WGS sequence"/>
</dbReference>
<dbReference type="Gene3D" id="3.40.1050.10">
    <property type="entry name" value="Carbonic anhydrase"/>
    <property type="match status" value="1"/>
</dbReference>
<gene>
    <name evidence="13" type="ORF">LV75_005371</name>
</gene>
<dbReference type="EC" id="4.2.1.1" evidence="3"/>
<feature type="transmembrane region" description="Helical" evidence="11">
    <location>
        <begin position="97"/>
        <end position="119"/>
    </location>
</feature>
<evidence type="ECO:0000256" key="2">
    <source>
        <dbReference type="ARBA" id="ARBA00006217"/>
    </source>
</evidence>
<feature type="transmembrane region" description="Helical" evidence="11">
    <location>
        <begin position="330"/>
        <end position="359"/>
    </location>
</feature>
<evidence type="ECO:0000256" key="7">
    <source>
        <dbReference type="ARBA" id="ARBA00023136"/>
    </source>
</evidence>
<comment type="function">
    <text evidence="9">Catalyzes the reversible hydration of carbon dioxide to form bicarbonate.</text>
</comment>
<evidence type="ECO:0000256" key="11">
    <source>
        <dbReference type="SAM" id="Phobius"/>
    </source>
</evidence>
<feature type="transmembrane region" description="Helical" evidence="11">
    <location>
        <begin position="380"/>
        <end position="409"/>
    </location>
</feature>
<sequence length="752" mass="78403">MGQLRPSGPAHAPPLRRASRWLRADARFDLSASLVVFLVAIPLSVGIAAASDAPVMAGLIAAVVGGVVAGSLGGSPLQVSGPAAGLTVVVAELVAQFGWAVTCAITVLAGVLQVVLGACRIGRVALAISPTVVHAMLAGIGVTIVLGQLHVLLGGAAEATAWENVRDLPATAGSTNLAAAAAGLVVIGLLVLWPRMPARVRAVPGPLVAIVLVTVASGLLVLDVAHVALPDDPLSAIQLPQLPDAQWFAFAVGVATMTIIASVESLLSAVSVDKLRPGHRSDLNRELVGQGGANIASGLLGGLPITGVIVRSSTNVRAGARTRASAVLHGIWVLLFTVLLVGLVEQVPLAALAGLLIVMGVRLVRPADIAVARKHGDLHVYLITIAGVVLLDLLQGVLLGLAVSLLGMLRRVVWARVRVRTGDDTDEDGRPRCAVIVEGTLSFLSVPRLSRVLTQVPDGSAVQLELVVDYLDHAAYEHLSAWQRSHEDTGGTVAVDEIGSIPRRREGLPRWFSPWSHWQDTEPEDRLLIPTQRAIGPEDHILRPLVAGAREYHRTGAPALRPHLRKLAGSQSPHAVFLTCADSRIVPNVITASGPGDLFTIRNVGNLVPDPGPSGDQSVHAGVLYAVRALAVPTLVVCGHSGCGGMAALLGDRTTLAEDDPMGQWLRWGEPSLAALRAGHPLGERAAEEGWSEVDRLAMVNVAVQQEKLRAIPEVADTGVRVVGLFFDIPTGSLLLLDGDRIAPLADTALTG</sequence>
<dbReference type="SMART" id="SM00947">
    <property type="entry name" value="Pro_CA"/>
    <property type="match status" value="1"/>
</dbReference>
<protein>
    <recommendedName>
        <fullName evidence="3">carbonic anhydrase</fullName>
        <ecNumber evidence="3">4.2.1.1</ecNumber>
    </recommendedName>
</protein>
<dbReference type="RefSeq" id="WP_253889784.1">
    <property type="nucleotide sequence ID" value="NZ_BAAAVB010000007.1"/>
</dbReference>
<evidence type="ECO:0000256" key="5">
    <source>
        <dbReference type="ARBA" id="ARBA00022833"/>
    </source>
</evidence>
<dbReference type="Pfam" id="PF00916">
    <property type="entry name" value="Sulfate_transp"/>
    <property type="match status" value="1"/>
</dbReference>
<comment type="catalytic activity">
    <reaction evidence="10">
        <text>hydrogencarbonate + H(+) = CO2 + H2O</text>
        <dbReference type="Rhea" id="RHEA:10748"/>
        <dbReference type="ChEBI" id="CHEBI:15377"/>
        <dbReference type="ChEBI" id="CHEBI:15378"/>
        <dbReference type="ChEBI" id="CHEBI:16526"/>
        <dbReference type="ChEBI" id="CHEBI:17544"/>
        <dbReference type="EC" id="4.2.1.1"/>
    </reaction>
</comment>
<evidence type="ECO:0000256" key="9">
    <source>
        <dbReference type="ARBA" id="ARBA00024993"/>
    </source>
</evidence>
<dbReference type="InterPro" id="IPR011547">
    <property type="entry name" value="SLC26A/SulP_dom"/>
</dbReference>
<dbReference type="PANTHER" id="PTHR11814">
    <property type="entry name" value="SULFATE TRANSPORTER"/>
    <property type="match status" value="1"/>
</dbReference>
<keyword evidence="6 11" id="KW-1133">Transmembrane helix</keyword>
<organism evidence="13 14">
    <name type="scientific">Actinokineospora diospyrosa</name>
    <dbReference type="NCBI Taxonomy" id="103728"/>
    <lineage>
        <taxon>Bacteria</taxon>
        <taxon>Bacillati</taxon>
        <taxon>Actinomycetota</taxon>
        <taxon>Actinomycetes</taxon>
        <taxon>Pseudonocardiales</taxon>
        <taxon>Pseudonocardiaceae</taxon>
        <taxon>Actinokineospora</taxon>
    </lineage>
</organism>